<dbReference type="SMART" id="SM00504">
    <property type="entry name" value="Ubox"/>
    <property type="match status" value="1"/>
</dbReference>
<feature type="domain" description="U-box" evidence="10">
    <location>
        <begin position="259"/>
        <end position="333"/>
    </location>
</feature>
<dbReference type="GO" id="GO:0061630">
    <property type="term" value="F:ubiquitin protein ligase activity"/>
    <property type="evidence" value="ECO:0007669"/>
    <property type="project" value="UniProtKB-EC"/>
</dbReference>
<keyword evidence="5" id="KW-0677">Repeat</keyword>
<comment type="caution">
    <text evidence="11">The sequence shown here is derived from an EMBL/GenBank/DDBJ whole genome shotgun (WGS) entry which is preliminary data.</text>
</comment>
<dbReference type="Gene3D" id="3.30.40.10">
    <property type="entry name" value="Zinc/RING finger domain, C3HC4 (zinc finger)"/>
    <property type="match status" value="1"/>
</dbReference>
<protein>
    <recommendedName>
        <fullName evidence="3">RING-type E3 ubiquitin transferase</fullName>
        <ecNumber evidence="3">2.3.2.27</ecNumber>
    </recommendedName>
</protein>
<feature type="domain" description="RING-type" evidence="9">
    <location>
        <begin position="266"/>
        <end position="305"/>
    </location>
</feature>
<dbReference type="EMBL" id="CM004395">
    <property type="protein sequence ID" value="OAY42352.1"/>
    <property type="molecule type" value="Genomic_DNA"/>
</dbReference>
<dbReference type="Gene3D" id="1.20.930.20">
    <property type="entry name" value="Adaptor protein Cbl, N-terminal domain"/>
    <property type="match status" value="1"/>
</dbReference>
<dbReference type="PROSITE" id="PS51698">
    <property type="entry name" value="U_BOX"/>
    <property type="match status" value="1"/>
</dbReference>
<dbReference type="OrthoDB" id="26899at2759"/>
<reference evidence="12" key="1">
    <citation type="journal article" date="2016" name="Nat. Biotechnol.">
        <title>Sequencing wild and cultivated cassava and related species reveals extensive interspecific hybridization and genetic diversity.</title>
        <authorList>
            <person name="Bredeson J.V."/>
            <person name="Lyons J.B."/>
            <person name="Prochnik S.E."/>
            <person name="Wu G.A."/>
            <person name="Ha C.M."/>
            <person name="Edsinger-Gonzales E."/>
            <person name="Grimwood J."/>
            <person name="Schmutz J."/>
            <person name="Rabbi I.Y."/>
            <person name="Egesi C."/>
            <person name="Nauluvula P."/>
            <person name="Lebot V."/>
            <person name="Ndunguru J."/>
            <person name="Mkamilo G."/>
            <person name="Bart R.S."/>
            <person name="Setter T.L."/>
            <person name="Gleadow R.M."/>
            <person name="Kulakow P."/>
            <person name="Ferguson M.E."/>
            <person name="Rounsley S."/>
            <person name="Rokhsar D.S."/>
        </authorList>
    </citation>
    <scope>NUCLEOTIDE SEQUENCE [LARGE SCALE GENOMIC DNA]</scope>
    <source>
        <strain evidence="12">cv. AM560-2</strain>
    </source>
</reference>
<dbReference type="InterPro" id="IPR011989">
    <property type="entry name" value="ARM-like"/>
</dbReference>
<evidence type="ECO:0000256" key="1">
    <source>
        <dbReference type="ARBA" id="ARBA00000900"/>
    </source>
</evidence>
<dbReference type="UniPathway" id="UPA00143"/>
<dbReference type="InterPro" id="IPR003613">
    <property type="entry name" value="Ubox_domain"/>
</dbReference>
<dbReference type="GO" id="GO:0016567">
    <property type="term" value="P:protein ubiquitination"/>
    <property type="evidence" value="ECO:0007669"/>
    <property type="project" value="UniProtKB-UniPathway"/>
</dbReference>
<dbReference type="InterPro" id="IPR052608">
    <property type="entry name" value="U-box_domain_protein"/>
</dbReference>
<dbReference type="InterPro" id="IPR013083">
    <property type="entry name" value="Znf_RING/FYVE/PHD"/>
</dbReference>
<dbReference type="InterPro" id="IPR001841">
    <property type="entry name" value="Znf_RING"/>
</dbReference>
<dbReference type="SMART" id="SM00185">
    <property type="entry name" value="ARM"/>
    <property type="match status" value="4"/>
</dbReference>
<dbReference type="Gramene" id="Manes.09G173100.1.v8.1">
    <property type="protein sequence ID" value="Manes.09G173100.1.v8.1.CDS"/>
    <property type="gene ID" value="Manes.09G173100.v8.1"/>
</dbReference>
<dbReference type="PROSITE" id="PS50176">
    <property type="entry name" value="ARM_REPEAT"/>
    <property type="match status" value="1"/>
</dbReference>
<evidence type="ECO:0000256" key="6">
    <source>
        <dbReference type="PROSITE-ProRule" id="PRU00175"/>
    </source>
</evidence>
<comment type="pathway">
    <text evidence="2">Protein modification; protein ubiquitination.</text>
</comment>
<keyword evidence="6" id="KW-0863">Zinc-finger</keyword>
<keyword evidence="8" id="KW-0175">Coiled coil</keyword>
<dbReference type="SUPFAM" id="SSF57850">
    <property type="entry name" value="RING/U-box"/>
    <property type="match status" value="1"/>
</dbReference>
<dbReference type="PANTHER" id="PTHR45958">
    <property type="entry name" value="RING-TYPE E3 UBIQUITIN TRANSFERASE"/>
    <property type="match status" value="1"/>
</dbReference>
<dbReference type="PANTHER" id="PTHR45958:SF11">
    <property type="entry name" value="RING-TYPE E3 UBIQUITIN TRANSFERASE"/>
    <property type="match status" value="1"/>
</dbReference>
<dbReference type="InterPro" id="IPR036537">
    <property type="entry name" value="Adaptor_Cbl_N_dom_sf"/>
</dbReference>
<dbReference type="InterPro" id="IPR016024">
    <property type="entry name" value="ARM-type_fold"/>
</dbReference>
<evidence type="ECO:0000256" key="4">
    <source>
        <dbReference type="ARBA" id="ARBA00022679"/>
    </source>
</evidence>
<evidence type="ECO:0000259" key="9">
    <source>
        <dbReference type="PROSITE" id="PS50089"/>
    </source>
</evidence>
<evidence type="ECO:0000259" key="10">
    <source>
        <dbReference type="PROSITE" id="PS51698"/>
    </source>
</evidence>
<dbReference type="STRING" id="3983.A0A2C9VBJ8"/>
<dbReference type="SUPFAM" id="SSF48371">
    <property type="entry name" value="ARM repeat"/>
    <property type="match status" value="2"/>
</dbReference>
<gene>
    <name evidence="11" type="ORF">MANES_09G173100v8</name>
</gene>
<sequence length="1027" mass="114384">MDSMNFNIGIEDIGVAVLQELWNYVAFQAVDLVSEMRDMVLERDTFKEFSRSISELSTLLQALDAKKVEAAMGSEFTKSILETLNGQLRKARKIIKDCKSGSLFWFLLHSHSILLQMQELAKEIAKTISSFQLVNLDMALDLKTMTEQIINNLMTMELRSAAATETIAFEIENSISQNNKNQENAVKLLEKIAEAVGASANASLVQKELALLKQEKEEMEDQKKQAEAIQLSQLTQLLYSTEIVARPQNEDIPTHQQQHPITSFVCPLCNEIMADPVAIFCGHSFERKAIQDHFNGGKKHCPTCRENLLSLELTPNVNLRSSIEEWKQRDMDLKFQAAISAISSKDYSRQNKGLEDLQLLTEIPEYAIRVAEEGLIPKLVEFLKDSRLNTMATLKCLSFLAKNCDTHKEAFIEAGVVRRIVKQIYTGEKIPDAITILLELSNNETLREKIGNTKDCIPLLVSLLDNNNPDISEKAKNTLQNLSSNTSFVVKMAEAGYFQPFVARFVQGSQESRAWMVDDLLKMQIKENGMKDLEDRQFIQSLIQMLSSSSSAYKLICLKCIKKLIAYPKMAKWLLSDSTTIPALLGLISFFSPDPYLKQEASEILALLVEACPLPQFEMHQGLQELQSKQNISLFLQQIVYSDPQIKIQFLHLLVEISSKSDIARDLIRSNGDAVAHLFSSLDGDEPLVKRWILKLIHCISDDHPDGAPLPSSPGKGAAVNTLVAILTHSPDVEERCLAAGIISQLPKDDTIIDEMLHKSEVLKAIREVICSMEEEDNGMRAPAIVDKSLLENALAALLRFTEPTKPELQRQVGNLEFYPSLIRVLCSGSSLAKKRTAIALAQLSQSTSLSVSDATILATQAKNSMPLLQVIKNMPWCCSTSLDESLCAVHGAACSSRHTFCLIKADAVRPLVRTLSETESGVAEAALMALETLLTDHSTLTYATAAIVDSQGVVAILQVLEKGTLPARAKALDLFHEILKHTQISDSLFQRSERILIQLLQEDALKKKVALVLRQMNVIPDQSSYF</sequence>
<evidence type="ECO:0000256" key="7">
    <source>
        <dbReference type="PROSITE-ProRule" id="PRU00259"/>
    </source>
</evidence>
<dbReference type="Pfam" id="PF04564">
    <property type="entry name" value="U-box"/>
    <property type="match status" value="1"/>
</dbReference>
<organism evidence="11 12">
    <name type="scientific">Manihot esculenta</name>
    <name type="common">Cassava</name>
    <name type="synonym">Jatropha manihot</name>
    <dbReference type="NCBI Taxonomy" id="3983"/>
    <lineage>
        <taxon>Eukaryota</taxon>
        <taxon>Viridiplantae</taxon>
        <taxon>Streptophyta</taxon>
        <taxon>Embryophyta</taxon>
        <taxon>Tracheophyta</taxon>
        <taxon>Spermatophyta</taxon>
        <taxon>Magnoliopsida</taxon>
        <taxon>eudicotyledons</taxon>
        <taxon>Gunneridae</taxon>
        <taxon>Pentapetalae</taxon>
        <taxon>rosids</taxon>
        <taxon>fabids</taxon>
        <taxon>Malpighiales</taxon>
        <taxon>Euphorbiaceae</taxon>
        <taxon>Crotonoideae</taxon>
        <taxon>Manihoteae</taxon>
        <taxon>Manihot</taxon>
    </lineage>
</organism>
<keyword evidence="6" id="KW-0862">Zinc</keyword>
<evidence type="ECO:0000313" key="11">
    <source>
        <dbReference type="EMBL" id="OAY42352.1"/>
    </source>
</evidence>
<evidence type="ECO:0000256" key="8">
    <source>
        <dbReference type="SAM" id="Coils"/>
    </source>
</evidence>
<keyword evidence="12" id="KW-1185">Reference proteome</keyword>
<evidence type="ECO:0000256" key="2">
    <source>
        <dbReference type="ARBA" id="ARBA00004906"/>
    </source>
</evidence>
<dbReference type="InterPro" id="IPR000225">
    <property type="entry name" value="Armadillo"/>
</dbReference>
<evidence type="ECO:0000256" key="5">
    <source>
        <dbReference type="ARBA" id="ARBA00022737"/>
    </source>
</evidence>
<feature type="coiled-coil region" evidence="8">
    <location>
        <begin position="202"/>
        <end position="232"/>
    </location>
</feature>
<dbReference type="AlphaFoldDB" id="A0A2C9VBJ8"/>
<name>A0A2C9VBJ8_MANES</name>
<proteinExistence type="predicted"/>
<dbReference type="PROSITE" id="PS50089">
    <property type="entry name" value="ZF_RING_2"/>
    <property type="match status" value="1"/>
</dbReference>
<keyword evidence="4" id="KW-0808">Transferase</keyword>
<accession>A0A2C9VBJ8</accession>
<dbReference type="Gene3D" id="1.25.10.10">
    <property type="entry name" value="Leucine-rich Repeat Variant"/>
    <property type="match status" value="3"/>
</dbReference>
<dbReference type="GO" id="GO:0008270">
    <property type="term" value="F:zinc ion binding"/>
    <property type="evidence" value="ECO:0007669"/>
    <property type="project" value="UniProtKB-KW"/>
</dbReference>
<dbReference type="GO" id="GO:0007166">
    <property type="term" value="P:cell surface receptor signaling pathway"/>
    <property type="evidence" value="ECO:0007669"/>
    <property type="project" value="InterPro"/>
</dbReference>
<comment type="catalytic activity">
    <reaction evidence="1">
        <text>S-ubiquitinyl-[E2 ubiquitin-conjugating enzyme]-L-cysteine + [acceptor protein]-L-lysine = [E2 ubiquitin-conjugating enzyme]-L-cysteine + N(6)-ubiquitinyl-[acceptor protein]-L-lysine.</text>
        <dbReference type="EC" id="2.3.2.27"/>
    </reaction>
</comment>
<keyword evidence="6" id="KW-0479">Metal-binding</keyword>
<evidence type="ECO:0000256" key="3">
    <source>
        <dbReference type="ARBA" id="ARBA00012483"/>
    </source>
</evidence>
<feature type="repeat" description="ARM" evidence="7">
    <location>
        <begin position="455"/>
        <end position="485"/>
    </location>
</feature>
<dbReference type="Proteomes" id="UP000091857">
    <property type="component" value="Chromosome 9"/>
</dbReference>
<dbReference type="EC" id="2.3.2.27" evidence="3"/>
<evidence type="ECO:0000313" key="12">
    <source>
        <dbReference type="Proteomes" id="UP000091857"/>
    </source>
</evidence>